<evidence type="ECO:0000313" key="1">
    <source>
        <dbReference type="EMBL" id="KAI3700870.1"/>
    </source>
</evidence>
<evidence type="ECO:0000313" key="2">
    <source>
        <dbReference type="Proteomes" id="UP001055811"/>
    </source>
</evidence>
<reference evidence="2" key="1">
    <citation type="journal article" date="2022" name="Mol. Ecol. Resour.">
        <title>The genomes of chicory, endive, great burdock and yacon provide insights into Asteraceae palaeo-polyploidization history and plant inulin production.</title>
        <authorList>
            <person name="Fan W."/>
            <person name="Wang S."/>
            <person name="Wang H."/>
            <person name="Wang A."/>
            <person name="Jiang F."/>
            <person name="Liu H."/>
            <person name="Zhao H."/>
            <person name="Xu D."/>
            <person name="Zhang Y."/>
        </authorList>
    </citation>
    <scope>NUCLEOTIDE SEQUENCE [LARGE SCALE GENOMIC DNA]</scope>
    <source>
        <strain evidence="2">cv. Punajuju</strain>
    </source>
</reference>
<dbReference type="EMBL" id="CM042016">
    <property type="protein sequence ID" value="KAI3700870.1"/>
    <property type="molecule type" value="Genomic_DNA"/>
</dbReference>
<dbReference type="Proteomes" id="UP001055811">
    <property type="component" value="Linkage Group LG08"/>
</dbReference>
<reference evidence="1 2" key="2">
    <citation type="journal article" date="2022" name="Mol. Ecol. Resour.">
        <title>The genomes of chicory, endive, great burdock and yacon provide insights into Asteraceae paleo-polyploidization history and plant inulin production.</title>
        <authorList>
            <person name="Fan W."/>
            <person name="Wang S."/>
            <person name="Wang H."/>
            <person name="Wang A."/>
            <person name="Jiang F."/>
            <person name="Liu H."/>
            <person name="Zhao H."/>
            <person name="Xu D."/>
            <person name="Zhang Y."/>
        </authorList>
    </citation>
    <scope>NUCLEOTIDE SEQUENCE [LARGE SCALE GENOMIC DNA]</scope>
    <source>
        <strain evidence="2">cv. Punajuju</strain>
        <tissue evidence="1">Leaves</tissue>
    </source>
</reference>
<name>A0ACB8ZXL2_CICIN</name>
<proteinExistence type="predicted"/>
<accession>A0ACB8ZXL2</accession>
<comment type="caution">
    <text evidence="1">The sequence shown here is derived from an EMBL/GenBank/DDBJ whole genome shotgun (WGS) entry which is preliminary data.</text>
</comment>
<keyword evidence="2" id="KW-1185">Reference proteome</keyword>
<sequence>MLMKVLEHGRFETDGLRLVGMDSVSDTEELGQVHDQNNDRFGITQATLLKKDDKRKVELSSNKVVADSQHLRFISQSLNLISGASGASMKLISIEELIVKVQLAGHAASIMTMEKNAAAVISVNTIIDPTNFTLPPSYAEDDSLGNIMASRGPMPILSKYMTNGMEYSNDFSMQPPNQELIARDLHDNTWTFRHIYREQSRRHDLETLGYVLMYLLRGR</sequence>
<organism evidence="1 2">
    <name type="scientific">Cichorium intybus</name>
    <name type="common">Chicory</name>
    <dbReference type="NCBI Taxonomy" id="13427"/>
    <lineage>
        <taxon>Eukaryota</taxon>
        <taxon>Viridiplantae</taxon>
        <taxon>Streptophyta</taxon>
        <taxon>Embryophyta</taxon>
        <taxon>Tracheophyta</taxon>
        <taxon>Spermatophyta</taxon>
        <taxon>Magnoliopsida</taxon>
        <taxon>eudicotyledons</taxon>
        <taxon>Gunneridae</taxon>
        <taxon>Pentapetalae</taxon>
        <taxon>asterids</taxon>
        <taxon>campanulids</taxon>
        <taxon>Asterales</taxon>
        <taxon>Asteraceae</taxon>
        <taxon>Cichorioideae</taxon>
        <taxon>Cichorieae</taxon>
        <taxon>Cichoriinae</taxon>
        <taxon>Cichorium</taxon>
    </lineage>
</organism>
<gene>
    <name evidence="1" type="ORF">L2E82_45511</name>
</gene>
<protein>
    <submittedName>
        <fullName evidence="1">Uncharacterized protein</fullName>
    </submittedName>
</protein>